<keyword evidence="2" id="KW-1133">Transmembrane helix</keyword>
<organism evidence="4 5">
    <name type="scientific">Noviherbaspirillum humi</name>
    <dbReference type="NCBI Taxonomy" id="1688639"/>
    <lineage>
        <taxon>Bacteria</taxon>
        <taxon>Pseudomonadati</taxon>
        <taxon>Pseudomonadota</taxon>
        <taxon>Betaproteobacteria</taxon>
        <taxon>Burkholderiales</taxon>
        <taxon>Oxalobacteraceae</taxon>
        <taxon>Noviherbaspirillum</taxon>
    </lineage>
</organism>
<sequence length="722" mass="77287">MNRHLFAAAFALGALGIIWAGAGFIDSSLLALAMTMLIGAVYGYGALELKRFRQATSSLVSALNAIPGDLEDIGAWLGKLPPSLQNPVRLRIEGERVGLPGPALTPYLVGLLVMLGMLGTFLGMVVTLKGAVFALEKTTDLQAIRSALAVPVKGLGLAFGTSVAGVIASAMLGLMSALSRRERGQAAQLLDTRIATVLRRFSFAHQRQETFKALQQQSHALPAVVDTLQTMMTRMEDMSWQLNQRLLANQEDFHGNAKAAYTELARSVDQSLRDSLHQSAHAAGESIRPVVEAAMNDIAREATAMHARMADTVQAQLDGLTARFGAAADNAAATWTAAQRGQEQASAAAVADLRRALTEFNLAFEQRSGALVATLGEQYAGLHAGQAQRDEQRRQAWTQSLHETAAAITGELREAGTQMLSRQQQAADILARTSREIADQAQAGARDTLAETTRLIAGAEELMRSRIASEAQWLEQHRERMDQIAALLRTELGALKEAEAARGNAAVERLGDLQSAVAAHLATLGTALEQPIAGLIETASQAPRAAAEVIAQLRQEISNGIARDNALLEERSRIMETLNALLDAINHASQEQRAVIDSLVANSSTALQATAGAFTENVAAETARLSEMAAHVTSSAADVASLSDAFGFAVQSFNEANDKLIANLERIEAAMEKSQSRGDEQLAYYVAQAREIIDLSMSSQKEFVESLRRLPAQQAGFAEEAR</sequence>
<evidence type="ECO:0000313" key="5">
    <source>
        <dbReference type="Proteomes" id="UP000198284"/>
    </source>
</evidence>
<dbReference type="EMBL" id="FZOT01000028">
    <property type="protein sequence ID" value="SNT35503.1"/>
    <property type="molecule type" value="Genomic_DNA"/>
</dbReference>
<name>A0A239M0B5_9BURK</name>
<gene>
    <name evidence="4" type="ORF">SAMN06265795_12822</name>
</gene>
<dbReference type="OrthoDB" id="6053769at2"/>
<protein>
    <recommendedName>
        <fullName evidence="3">DUF802 domain-containing protein</fullName>
    </recommendedName>
</protein>
<dbReference type="RefSeq" id="WP_089401707.1">
    <property type="nucleotide sequence ID" value="NZ_FZOT01000028.1"/>
</dbReference>
<feature type="transmembrane region" description="Helical" evidence="2">
    <location>
        <begin position="30"/>
        <end position="47"/>
    </location>
</feature>
<dbReference type="Pfam" id="PF05650">
    <property type="entry name" value="DUF802"/>
    <property type="match status" value="1"/>
</dbReference>
<feature type="transmembrane region" description="Helical" evidence="2">
    <location>
        <begin position="155"/>
        <end position="178"/>
    </location>
</feature>
<dbReference type="InterPro" id="IPR008520">
    <property type="entry name" value="DUF802"/>
</dbReference>
<evidence type="ECO:0000313" key="4">
    <source>
        <dbReference type="EMBL" id="SNT35503.1"/>
    </source>
</evidence>
<feature type="domain" description="DUF802" evidence="3">
    <location>
        <begin position="320"/>
        <end position="372"/>
    </location>
</feature>
<evidence type="ECO:0000259" key="3">
    <source>
        <dbReference type="Pfam" id="PF05650"/>
    </source>
</evidence>
<keyword evidence="2" id="KW-0472">Membrane</keyword>
<reference evidence="4 5" key="1">
    <citation type="submission" date="2017-06" db="EMBL/GenBank/DDBJ databases">
        <authorList>
            <person name="Kim H.J."/>
            <person name="Triplett B.A."/>
        </authorList>
    </citation>
    <scope>NUCLEOTIDE SEQUENCE [LARGE SCALE GENOMIC DNA]</scope>
    <source>
        <strain evidence="4 5">U15</strain>
    </source>
</reference>
<feature type="coiled-coil region" evidence="1">
    <location>
        <begin position="650"/>
        <end position="677"/>
    </location>
</feature>
<accession>A0A239M0B5</accession>
<evidence type="ECO:0000256" key="2">
    <source>
        <dbReference type="SAM" id="Phobius"/>
    </source>
</evidence>
<keyword evidence="5" id="KW-1185">Reference proteome</keyword>
<keyword evidence="2" id="KW-0812">Transmembrane</keyword>
<proteinExistence type="predicted"/>
<evidence type="ECO:0000256" key="1">
    <source>
        <dbReference type="SAM" id="Coils"/>
    </source>
</evidence>
<feature type="transmembrane region" description="Helical" evidence="2">
    <location>
        <begin position="107"/>
        <end position="135"/>
    </location>
</feature>
<dbReference type="AlphaFoldDB" id="A0A239M0B5"/>
<keyword evidence="1" id="KW-0175">Coiled coil</keyword>
<dbReference type="Proteomes" id="UP000198284">
    <property type="component" value="Unassembled WGS sequence"/>
</dbReference>